<dbReference type="Gene3D" id="1.20.58.480">
    <property type="match status" value="1"/>
</dbReference>
<keyword evidence="3 4" id="KW-0408">Iron</keyword>
<dbReference type="Pfam" id="PF01231">
    <property type="entry name" value="IDO"/>
    <property type="match status" value="1"/>
</dbReference>
<evidence type="ECO:0000256" key="6">
    <source>
        <dbReference type="SAM" id="MobiDB-lite"/>
    </source>
</evidence>
<dbReference type="AlphaFoldDB" id="A0A0P1KQ90"/>
<keyword evidence="2 4" id="KW-0479">Metal-binding</keyword>
<keyword evidence="4 5" id="KW-0349">Heme</keyword>
<reference evidence="8" key="1">
    <citation type="submission" date="2015-10" db="EMBL/GenBank/DDBJ databases">
        <authorList>
            <person name="Devillers H."/>
        </authorList>
    </citation>
    <scope>NUCLEOTIDE SEQUENCE [LARGE SCALE GENOMIC DNA]</scope>
</reference>
<dbReference type="OrthoDB" id="540174at2759"/>
<keyword evidence="5" id="KW-0223">Dioxygenase</keyword>
<evidence type="ECO:0000256" key="4">
    <source>
        <dbReference type="PIRSR" id="PIRSR600898-1"/>
    </source>
</evidence>
<sequence length="495" mass="54765">MSQEIPIPRLEEYGIGAANGFLPTEFPVTRLSDPYYKSWESIVEKLPSLLLSKRIRCVVDRLPVLEVKESLLGDVRELRRAYSVLCFITNAYVWGYDEPSDVLPDCIAKPLLKISERLGLPPLATYASLILWNFQPIVDDLELAGDAMDLQNLTTINTFTGGIDESWFYLVSVFFEKVGGSCLSAGLEAIEAVRGKNEKILLKSLEEIAQGIDQLGSLLMRMEEMCDPHVFYYRIRPYLAGWRNMADAGLPQGVKYGPNGHYQQYAGGSNAQSSLIQALDILLGVEHFSMGQKPSQGNSMSAKSGSNPFINEMRKYMPLEHREFLICLAKVSNVKDYVFNHKSNEKLTLAFDACLAMLKSFRDKHIQIVSRYVVLQANKKPLPGKSKTLRSGLSKGQGKKEQKGTGGTSLIPFLKQCRDETGSVAASDWGRKILSTGVLTVQNSSSITGIRKRSSSSEEGEVASTKRVKLGLAGDWGSADDDDDEDIVGRSGGHW</sequence>
<name>A0A0P1KQ90_9SACH</name>
<evidence type="ECO:0000313" key="7">
    <source>
        <dbReference type="EMBL" id="CUS21490.1"/>
    </source>
</evidence>
<dbReference type="GO" id="GO:0033754">
    <property type="term" value="F:indoleamine 2,3-dioxygenase activity"/>
    <property type="evidence" value="ECO:0007669"/>
    <property type="project" value="UniProtKB-EC"/>
</dbReference>
<organism evidence="7 8">
    <name type="scientific">Lachancea quebecensis</name>
    <dbReference type="NCBI Taxonomy" id="1654605"/>
    <lineage>
        <taxon>Eukaryota</taxon>
        <taxon>Fungi</taxon>
        <taxon>Dikarya</taxon>
        <taxon>Ascomycota</taxon>
        <taxon>Saccharomycotina</taxon>
        <taxon>Saccharomycetes</taxon>
        <taxon>Saccharomycetales</taxon>
        <taxon>Saccharomycetaceae</taxon>
        <taxon>Lachancea</taxon>
    </lineage>
</organism>
<feature type="region of interest" description="Disordered" evidence="6">
    <location>
        <begin position="473"/>
        <end position="495"/>
    </location>
</feature>
<evidence type="ECO:0000256" key="5">
    <source>
        <dbReference type="RuleBase" id="RU369119"/>
    </source>
</evidence>
<dbReference type="GO" id="GO:0046872">
    <property type="term" value="F:metal ion binding"/>
    <property type="evidence" value="ECO:0007669"/>
    <property type="project" value="UniProtKB-UniRule"/>
</dbReference>
<evidence type="ECO:0000256" key="2">
    <source>
        <dbReference type="ARBA" id="ARBA00022723"/>
    </source>
</evidence>
<feature type="region of interest" description="Disordered" evidence="6">
    <location>
        <begin position="385"/>
        <end position="410"/>
    </location>
</feature>
<dbReference type="PANTHER" id="PTHR28657">
    <property type="entry name" value="INDOLEAMINE 2,3-DIOXYGENASE"/>
    <property type="match status" value="1"/>
</dbReference>
<evidence type="ECO:0000256" key="1">
    <source>
        <dbReference type="ARBA" id="ARBA00007119"/>
    </source>
</evidence>
<dbReference type="PANTHER" id="PTHR28657:SF5">
    <property type="entry name" value="INDOLEAMINE 2,3-DIOXYGENASE"/>
    <property type="match status" value="1"/>
</dbReference>
<dbReference type="EMBL" id="LN890565">
    <property type="protein sequence ID" value="CUS21490.1"/>
    <property type="molecule type" value="Genomic_DNA"/>
</dbReference>
<dbReference type="EC" id="1.13.11.52" evidence="5"/>
<dbReference type="InterPro" id="IPR037217">
    <property type="entry name" value="Trp/Indoleamine_2_3_dOase-like"/>
</dbReference>
<dbReference type="GO" id="GO:0020037">
    <property type="term" value="F:heme binding"/>
    <property type="evidence" value="ECO:0007669"/>
    <property type="project" value="UniProtKB-UniRule"/>
</dbReference>
<feature type="binding site" description="proximal binding residue" evidence="4">
    <location>
        <position position="365"/>
    </location>
    <ligand>
        <name>heme b</name>
        <dbReference type="ChEBI" id="CHEBI:60344"/>
    </ligand>
    <ligandPart>
        <name>Fe</name>
        <dbReference type="ChEBI" id="CHEBI:18248"/>
    </ligandPart>
</feature>
<proteinExistence type="inferred from homology"/>
<dbReference type="InterPro" id="IPR000898">
    <property type="entry name" value="Indolamine_dOase"/>
</dbReference>
<dbReference type="GO" id="GO:0005737">
    <property type="term" value="C:cytoplasm"/>
    <property type="evidence" value="ECO:0007669"/>
    <property type="project" value="TreeGrafter"/>
</dbReference>
<evidence type="ECO:0000256" key="3">
    <source>
        <dbReference type="ARBA" id="ARBA00023004"/>
    </source>
</evidence>
<keyword evidence="8" id="KW-1185">Reference proteome</keyword>
<protein>
    <recommendedName>
        <fullName evidence="5">Indoleamine 2,3-dioxygenase</fullName>
        <ecNumber evidence="5">1.13.11.52</ecNumber>
    </recommendedName>
</protein>
<comment type="function">
    <text evidence="5">Produces N-formyl-kynurenine through the oxidation of tryptophan.</text>
</comment>
<dbReference type="GO" id="GO:0019441">
    <property type="term" value="P:L-tryptophan catabolic process to kynurenine"/>
    <property type="evidence" value="ECO:0007669"/>
    <property type="project" value="UniProtKB-UniRule"/>
</dbReference>
<evidence type="ECO:0000313" key="8">
    <source>
        <dbReference type="Proteomes" id="UP000236544"/>
    </source>
</evidence>
<accession>A0A0P1KQ90</accession>
<dbReference type="GO" id="GO:0034354">
    <property type="term" value="P:'de novo' NAD+ biosynthetic process from L-tryptophan"/>
    <property type="evidence" value="ECO:0007669"/>
    <property type="project" value="TreeGrafter"/>
</dbReference>
<keyword evidence="5" id="KW-0560">Oxidoreductase</keyword>
<gene>
    <name evidence="7" type="ORF">LAQU0_S03e03774g</name>
</gene>
<dbReference type="Proteomes" id="UP000236544">
    <property type="component" value="Unassembled WGS sequence"/>
</dbReference>
<comment type="similarity">
    <text evidence="1 5">Belongs to the indoleamine 2,3-dioxygenase family.</text>
</comment>
<dbReference type="PROSITE" id="PS00876">
    <property type="entry name" value="IDO_1"/>
    <property type="match status" value="1"/>
</dbReference>
<dbReference type="SUPFAM" id="SSF140959">
    <property type="entry name" value="Indolic compounds 2,3-dioxygenase-like"/>
    <property type="match status" value="1"/>
</dbReference>
<dbReference type="FunFam" id="1.20.58.480:FF:000004">
    <property type="entry name" value="Indoleamine 2,3-dioxygenase subfamily"/>
    <property type="match status" value="1"/>
</dbReference>
<comment type="catalytic activity">
    <reaction evidence="5">
        <text>L-tryptophan + O2 = N-formyl-L-kynurenine</text>
        <dbReference type="Rhea" id="RHEA:24536"/>
        <dbReference type="ChEBI" id="CHEBI:15379"/>
        <dbReference type="ChEBI" id="CHEBI:57912"/>
        <dbReference type="ChEBI" id="CHEBI:58629"/>
    </reaction>
</comment>